<dbReference type="Proteomes" id="UP000285376">
    <property type="component" value="Unassembled WGS sequence"/>
</dbReference>
<name>A0A417Z1Y8_9MICO</name>
<evidence type="ECO:0000256" key="7">
    <source>
        <dbReference type="SAM" id="Phobius"/>
    </source>
</evidence>
<keyword evidence="2" id="KW-1003">Cell membrane</keyword>
<evidence type="ECO:0000256" key="5">
    <source>
        <dbReference type="ARBA" id="ARBA00023136"/>
    </source>
</evidence>
<evidence type="ECO:0000256" key="4">
    <source>
        <dbReference type="ARBA" id="ARBA00022989"/>
    </source>
</evidence>
<feature type="transmembrane region" description="Helical" evidence="7">
    <location>
        <begin position="153"/>
        <end position="176"/>
    </location>
</feature>
<dbReference type="AlphaFoldDB" id="A0A417Z1Y8"/>
<evidence type="ECO:0000313" key="9">
    <source>
        <dbReference type="EMBL" id="RHW44595.1"/>
    </source>
</evidence>
<feature type="transmembrane region" description="Helical" evidence="7">
    <location>
        <begin position="384"/>
        <end position="402"/>
    </location>
</feature>
<sequence>MSRLTMLLVPPEVRRVARRRGVTKRRVADELHTFVEVKPSPGRWKVAAHITTCVTLTVLTLSLIFGPKMGLLGLTGTFLCTVSVRRTWRHRVTILASMTLAYALALTIGVSVAGNALLTTLALTAIAGVSVLLYHALVGDPPGPVFLTIGPAIGTYLPTTGVAGSTFVLAASLGAVMSSTLSLALQWPFRHTPEDEAVEDAQEACDEYFASDPDGDFVETGRLRDAAYGSIFNAAWAVAFAAGRRNRNPHLRDLTAQVRKMHIAVVQRTAATRLPDADIAVPTMLQARYLGRPPRRYLLEWGLSRSSLPSLIARRAALAVLATCVIAYALGVSHPYWAVMTTALLVSLNGDRLSLTHRAGHRFVGTVVGVGLFFLVSLAGPTDWWVIVIALVCVFLLQWSVVSNYALGSMFITPMALLVASVGSSHAPTTELMLDRVFETALSCAICVVILWAFARRLPIRLVRRQFRRSLRALQRVLVLMADGQQDSDRGVAARRDLVFEQLEADHVLAMAATDLPHTLGTWEEVEASLNSTSYVTLAACWTADPLKLLDAEAMSARLTRLIHDLPPISTQVVDSTTVATGLDEVLAVGLARRS</sequence>
<dbReference type="InterPro" id="IPR049453">
    <property type="entry name" value="Memb_transporter_dom"/>
</dbReference>
<evidence type="ECO:0000313" key="10">
    <source>
        <dbReference type="Proteomes" id="UP000285376"/>
    </source>
</evidence>
<comment type="caution">
    <text evidence="9">The sequence shown here is derived from an EMBL/GenBank/DDBJ whole genome shotgun (WGS) entry which is preliminary data.</text>
</comment>
<proteinExistence type="inferred from homology"/>
<evidence type="ECO:0000256" key="1">
    <source>
        <dbReference type="ARBA" id="ARBA00004651"/>
    </source>
</evidence>
<evidence type="ECO:0000259" key="8">
    <source>
        <dbReference type="Pfam" id="PF13515"/>
    </source>
</evidence>
<feature type="transmembrane region" description="Helical" evidence="7">
    <location>
        <begin position="46"/>
        <end position="65"/>
    </location>
</feature>
<feature type="transmembrane region" description="Helical" evidence="7">
    <location>
        <begin position="362"/>
        <end position="378"/>
    </location>
</feature>
<reference evidence="9 10" key="1">
    <citation type="submission" date="2018-08" db="EMBL/GenBank/DDBJ databases">
        <title>Whole genome sequence analysis of Dermacoccus abyssi bacteria isolated from Deep Mariana trench Micromonospora spp reveals genes involved in the environmental adaptation and production of secondary metabolites.</title>
        <authorList>
            <person name="Abdel-Mageed W.M."/>
            <person name="Lehri B."/>
            <person name="Nouioui I."/>
            <person name="Goodfellow I."/>
            <person name="Jaspars M."/>
            <person name="Karlyshev A."/>
        </authorList>
    </citation>
    <scope>NUCLEOTIDE SEQUENCE [LARGE SCALE GENOMIC DNA]</scope>
    <source>
        <strain evidence="9 10">MT1.1</strain>
    </source>
</reference>
<gene>
    <name evidence="9" type="ORF">D1832_12035</name>
</gene>
<feature type="transmembrane region" description="Helical" evidence="7">
    <location>
        <begin position="312"/>
        <end position="330"/>
    </location>
</feature>
<accession>A0A417Z1Y8</accession>
<dbReference type="GO" id="GO:0005886">
    <property type="term" value="C:plasma membrane"/>
    <property type="evidence" value="ECO:0007669"/>
    <property type="project" value="UniProtKB-SubCell"/>
</dbReference>
<feature type="transmembrane region" description="Helical" evidence="7">
    <location>
        <begin position="437"/>
        <end position="455"/>
    </location>
</feature>
<comment type="similarity">
    <text evidence="6">Belongs to the YccS/YhfK family.</text>
</comment>
<evidence type="ECO:0000256" key="3">
    <source>
        <dbReference type="ARBA" id="ARBA00022692"/>
    </source>
</evidence>
<organism evidence="9 10">
    <name type="scientific">Dermacoccus abyssi</name>
    <dbReference type="NCBI Taxonomy" id="322596"/>
    <lineage>
        <taxon>Bacteria</taxon>
        <taxon>Bacillati</taxon>
        <taxon>Actinomycetota</taxon>
        <taxon>Actinomycetes</taxon>
        <taxon>Micrococcales</taxon>
        <taxon>Dermacoccaceae</taxon>
        <taxon>Dermacoccus</taxon>
    </lineage>
</organism>
<keyword evidence="5 7" id="KW-0472">Membrane</keyword>
<dbReference type="RefSeq" id="WP_118914323.1">
    <property type="nucleotide sequence ID" value="NZ_CBCRVH010000015.1"/>
</dbReference>
<comment type="subcellular location">
    <subcellularLocation>
        <location evidence="1">Cell membrane</location>
        <topology evidence="1">Multi-pass membrane protein</topology>
    </subcellularLocation>
</comment>
<feature type="transmembrane region" description="Helical" evidence="7">
    <location>
        <begin position="100"/>
        <end position="133"/>
    </location>
</feature>
<evidence type="ECO:0000256" key="6">
    <source>
        <dbReference type="ARBA" id="ARBA00043993"/>
    </source>
</evidence>
<keyword evidence="3 7" id="KW-0812">Transmembrane</keyword>
<protein>
    <submittedName>
        <fullName evidence="9">FUSC family protein</fullName>
    </submittedName>
</protein>
<evidence type="ECO:0000256" key="2">
    <source>
        <dbReference type="ARBA" id="ARBA00022475"/>
    </source>
</evidence>
<dbReference type="Pfam" id="PF13515">
    <property type="entry name" value="FUSC_2"/>
    <property type="match status" value="1"/>
</dbReference>
<dbReference type="PANTHER" id="PTHR30509:SF9">
    <property type="entry name" value="MULTIDRUG RESISTANCE PROTEIN MDTO"/>
    <property type="match status" value="1"/>
</dbReference>
<feature type="domain" description="Integral membrane bound transporter" evidence="8">
    <location>
        <begin position="324"/>
        <end position="450"/>
    </location>
</feature>
<dbReference type="EMBL" id="QWLM01000015">
    <property type="protein sequence ID" value="RHW44595.1"/>
    <property type="molecule type" value="Genomic_DNA"/>
</dbReference>
<dbReference type="PANTHER" id="PTHR30509">
    <property type="entry name" value="P-HYDROXYBENZOIC ACID EFFLUX PUMP SUBUNIT-RELATED"/>
    <property type="match status" value="1"/>
</dbReference>
<keyword evidence="4 7" id="KW-1133">Transmembrane helix</keyword>